<protein>
    <submittedName>
        <fullName evidence="1">Uncharacterized protein</fullName>
    </submittedName>
</protein>
<evidence type="ECO:0000313" key="3">
    <source>
        <dbReference type="Proteomes" id="UP000812287"/>
    </source>
</evidence>
<sequence>MEVHKCLKWSPHWNNIGFRDVTVKDNLESEVSVTVSLLQIIVLLHFNDDGIFHEIYFININLHLVTLPVDILALTDPSSTMIIYNWNTSKCIHLDIACTDCLQII</sequence>
<reference evidence="1" key="1">
    <citation type="submission" date="2020-11" db="EMBL/GenBank/DDBJ databases">
        <title>Adaptations for nitrogen fixation in a non-lichenized fungal sporocarp promotes dispersal by wood-feeding termites.</title>
        <authorList>
            <consortium name="DOE Joint Genome Institute"/>
            <person name="Koch R.A."/>
            <person name="Yoon G."/>
            <person name="Arayal U."/>
            <person name="Lail K."/>
            <person name="Amirebrahimi M."/>
            <person name="Labutti K."/>
            <person name="Lipzen A."/>
            <person name="Riley R."/>
            <person name="Barry K."/>
            <person name="Henrissat B."/>
            <person name="Grigoriev I.V."/>
            <person name="Herr J.R."/>
            <person name="Aime M.C."/>
        </authorList>
    </citation>
    <scope>NUCLEOTIDE SEQUENCE</scope>
    <source>
        <strain evidence="1">MCA 3950</strain>
    </source>
</reference>
<proteinExistence type="predicted"/>
<gene>
    <name evidence="1" type="ORF">BT62DRAFT_924639</name>
    <name evidence="2" type="ORF">BT62DRAFT_924642</name>
</gene>
<evidence type="ECO:0000313" key="2">
    <source>
        <dbReference type="EMBL" id="KAG7439570.1"/>
    </source>
</evidence>
<organism evidence="1 3">
    <name type="scientific">Guyanagaster necrorhizus</name>
    <dbReference type="NCBI Taxonomy" id="856835"/>
    <lineage>
        <taxon>Eukaryota</taxon>
        <taxon>Fungi</taxon>
        <taxon>Dikarya</taxon>
        <taxon>Basidiomycota</taxon>
        <taxon>Agaricomycotina</taxon>
        <taxon>Agaricomycetes</taxon>
        <taxon>Agaricomycetidae</taxon>
        <taxon>Agaricales</taxon>
        <taxon>Marasmiineae</taxon>
        <taxon>Physalacriaceae</taxon>
        <taxon>Guyanagaster</taxon>
    </lineage>
</organism>
<dbReference type="GeneID" id="66106938"/>
<dbReference type="Proteomes" id="UP000812287">
    <property type="component" value="Unassembled WGS sequence"/>
</dbReference>
<accession>A0A9P7VFD8</accession>
<dbReference type="EMBL" id="MU250590">
    <property type="protein sequence ID" value="KAG7439562.1"/>
    <property type="molecule type" value="Genomic_DNA"/>
</dbReference>
<dbReference type="EMBL" id="MU250590">
    <property type="protein sequence ID" value="KAG7439570.1"/>
    <property type="molecule type" value="Genomic_DNA"/>
</dbReference>
<comment type="caution">
    <text evidence="1">The sequence shown here is derived from an EMBL/GenBank/DDBJ whole genome shotgun (WGS) entry which is preliminary data.</text>
</comment>
<evidence type="ECO:0000313" key="1">
    <source>
        <dbReference type="EMBL" id="KAG7439562.1"/>
    </source>
</evidence>
<keyword evidence="3" id="KW-1185">Reference proteome</keyword>
<dbReference type="RefSeq" id="XP_043033062.1">
    <property type="nucleotide sequence ID" value="XM_043184641.1"/>
</dbReference>
<dbReference type="AlphaFoldDB" id="A0A9P7VFD8"/>
<dbReference type="OrthoDB" id="3034442at2759"/>
<name>A0A9P7VFD8_9AGAR</name>